<keyword evidence="2" id="KW-1185">Reference proteome</keyword>
<gene>
    <name evidence="1" type="ORF">NDU88_002151</name>
</gene>
<protein>
    <submittedName>
        <fullName evidence="1">Uncharacterized protein</fullName>
    </submittedName>
</protein>
<dbReference type="Proteomes" id="UP001066276">
    <property type="component" value="Chromosome 2_1"/>
</dbReference>
<dbReference type="AlphaFoldDB" id="A0AAV7VDY4"/>
<comment type="caution">
    <text evidence="1">The sequence shown here is derived from an EMBL/GenBank/DDBJ whole genome shotgun (WGS) entry which is preliminary data.</text>
</comment>
<name>A0AAV7VDY4_PLEWA</name>
<accession>A0AAV7VDY4</accession>
<evidence type="ECO:0000313" key="1">
    <source>
        <dbReference type="EMBL" id="KAJ1198309.1"/>
    </source>
</evidence>
<proteinExistence type="predicted"/>
<organism evidence="1 2">
    <name type="scientific">Pleurodeles waltl</name>
    <name type="common">Iberian ribbed newt</name>
    <dbReference type="NCBI Taxonomy" id="8319"/>
    <lineage>
        <taxon>Eukaryota</taxon>
        <taxon>Metazoa</taxon>
        <taxon>Chordata</taxon>
        <taxon>Craniata</taxon>
        <taxon>Vertebrata</taxon>
        <taxon>Euteleostomi</taxon>
        <taxon>Amphibia</taxon>
        <taxon>Batrachia</taxon>
        <taxon>Caudata</taxon>
        <taxon>Salamandroidea</taxon>
        <taxon>Salamandridae</taxon>
        <taxon>Pleurodelinae</taxon>
        <taxon>Pleurodeles</taxon>
    </lineage>
</organism>
<dbReference type="EMBL" id="JANPWB010000003">
    <property type="protein sequence ID" value="KAJ1198309.1"/>
    <property type="molecule type" value="Genomic_DNA"/>
</dbReference>
<sequence>MACCSLQWESHNAEGMAVANMSPVAISGDMWKAWAGGSQPSVRPGARAELQMTRGIRREAHRPETGQSARPAVAGIPEACQTLILSLMVQSSPGLPVVQSLSPEHWNWTGKLPFGAGLEDWPETKLQLGGLVALKYISLPPQGIEGEHPGNSAVTWAPTIGQGAPA</sequence>
<evidence type="ECO:0000313" key="2">
    <source>
        <dbReference type="Proteomes" id="UP001066276"/>
    </source>
</evidence>
<reference evidence="1" key="1">
    <citation type="journal article" date="2022" name="bioRxiv">
        <title>Sequencing and chromosome-scale assembly of the giantPleurodeles waltlgenome.</title>
        <authorList>
            <person name="Brown T."/>
            <person name="Elewa A."/>
            <person name="Iarovenko S."/>
            <person name="Subramanian E."/>
            <person name="Araus A.J."/>
            <person name="Petzold A."/>
            <person name="Susuki M."/>
            <person name="Suzuki K.-i.T."/>
            <person name="Hayashi T."/>
            <person name="Toyoda A."/>
            <person name="Oliveira C."/>
            <person name="Osipova E."/>
            <person name="Leigh N.D."/>
            <person name="Simon A."/>
            <person name="Yun M.H."/>
        </authorList>
    </citation>
    <scope>NUCLEOTIDE SEQUENCE</scope>
    <source>
        <strain evidence="1">20211129_DDA</strain>
        <tissue evidence="1">Liver</tissue>
    </source>
</reference>